<proteinExistence type="predicted"/>
<dbReference type="PROSITE" id="PS51257">
    <property type="entry name" value="PROKAR_LIPOPROTEIN"/>
    <property type="match status" value="1"/>
</dbReference>
<name>A0ABT4DFJ8_FUSSI</name>
<accession>A0ABT4DFJ8</accession>
<keyword evidence="2" id="KW-1185">Reference proteome</keyword>
<protein>
    <submittedName>
        <fullName evidence="1">DUF4367 domain-containing protein</fullName>
    </submittedName>
</protein>
<gene>
    <name evidence="1" type="ORF">OCK72_01225</name>
</gene>
<sequence length="176" mass="19783">MKKIIKNTFLISTLCLTIIACGKKEEVQQEATQTTEVTQEQNVGMPNPFVEVKTLDEASKIAGFTLEVPESYEEYKERVIQAIENDMIEVIYLDEESGFEGLRIRKAKGTDDISGDYNEYKNIETVKVGDYEVTEKSDGGNIFVATWTDGTYSYAIDTDRAELSAEAIINLVQNIK</sequence>
<comment type="caution">
    <text evidence="1">The sequence shown here is derived from an EMBL/GenBank/DDBJ whole genome shotgun (WGS) entry which is preliminary data.</text>
</comment>
<dbReference type="Proteomes" id="UP001062738">
    <property type="component" value="Unassembled WGS sequence"/>
</dbReference>
<organism evidence="1 2">
    <name type="scientific">Fusobacterium simiae</name>
    <dbReference type="NCBI Taxonomy" id="855"/>
    <lineage>
        <taxon>Bacteria</taxon>
        <taxon>Fusobacteriati</taxon>
        <taxon>Fusobacteriota</taxon>
        <taxon>Fusobacteriia</taxon>
        <taxon>Fusobacteriales</taxon>
        <taxon>Fusobacteriaceae</taxon>
        <taxon>Fusobacterium</taxon>
    </lineage>
</organism>
<reference evidence="1" key="1">
    <citation type="submission" date="2022-09" db="EMBL/GenBank/DDBJ databases">
        <authorList>
            <person name="Zoaiter M."/>
        </authorList>
    </citation>
    <scope>NUCLEOTIDE SEQUENCE</scope>
    <source>
        <strain evidence="1">DSM 19848</strain>
    </source>
</reference>
<evidence type="ECO:0000313" key="1">
    <source>
        <dbReference type="EMBL" id="MCY7007268.1"/>
    </source>
</evidence>
<evidence type="ECO:0000313" key="2">
    <source>
        <dbReference type="Proteomes" id="UP001062738"/>
    </source>
</evidence>
<dbReference type="EMBL" id="JAOXXL010000002">
    <property type="protein sequence ID" value="MCY7007268.1"/>
    <property type="molecule type" value="Genomic_DNA"/>
</dbReference>